<dbReference type="EMBL" id="JBBBZM010000111">
    <property type="protein sequence ID" value="KAL0633844.1"/>
    <property type="molecule type" value="Genomic_DNA"/>
</dbReference>
<feature type="region of interest" description="Disordered" evidence="1">
    <location>
        <begin position="1"/>
        <end position="52"/>
    </location>
</feature>
<sequence length="717" mass="78758">MEPTIIGSWSKRTARPAPRSSSDEEARPQKRSKKYRGTPEPSSEVGEGEYDKKYTSDLLSIRDVVEELQSNERSFHRTQQAQYEGLKRTIVDMESRWTREQYKRQMANAKQQQRILEGVILRQNEQASDDIMSSARQGAVVARKALTPAVTPVHRAVVSGLPTPGETIRRLSVERPPAVLDQQPGEDRMTGLFGPDTPIRRFKSEDDSDTPMFPVQWKGKQSTRYSPTVPRPQSPQRFDTKRLRAPSAVIDISASDGDDEDDDNASLQAEPTTSASEYGGIIWPAGVGIGPESDEIDMKDEHPSAADILFPEPDQVLSPSTVCADRIASVCPELFKATPSYRLGSPVLGHDCFARKPVGRGVCGDPESSVDGTDHGNQGIKKNNNTTAATTPTTTAITTTVAGGSTGGSSLAVVVKKAKKSTKLSLDKTPVVPRPRIPPTPPAPKKQERDPQRLIYDGKLIPISDDSDSDVDMDMNVGVPAPFRAQPPPQLGALSTRRSINALGAPPLAPNISEPMLRFSRAHIQKVFGGKPRGTVTIVKANAGRIFPVEQFLCINEKLNPYYPPHAGAHGAMFIFRTGIVPLNTEWAVFCSRRRIGGGPQETFEYAGNYIIRDVDDVPYEEWMDSSAKFKEGWAGYLAHQAKSPKGWASQNLASRRLVRSADGITPEQVRGWFDATEPAGPLERHSYARLGRRVLEFKEFKSGIYNALVTVKQQNG</sequence>
<protein>
    <recommendedName>
        <fullName evidence="2">DUF6697 domain-containing protein</fullName>
    </recommendedName>
</protein>
<organism evidence="3 4">
    <name type="scientific">Discina gigas</name>
    <dbReference type="NCBI Taxonomy" id="1032678"/>
    <lineage>
        <taxon>Eukaryota</taxon>
        <taxon>Fungi</taxon>
        <taxon>Dikarya</taxon>
        <taxon>Ascomycota</taxon>
        <taxon>Pezizomycotina</taxon>
        <taxon>Pezizomycetes</taxon>
        <taxon>Pezizales</taxon>
        <taxon>Discinaceae</taxon>
        <taxon>Discina</taxon>
    </lineage>
</organism>
<feature type="domain" description="DUF6697" evidence="2">
    <location>
        <begin position="519"/>
        <end position="678"/>
    </location>
</feature>
<dbReference type="Pfam" id="PF20411">
    <property type="entry name" value="DUF6697"/>
    <property type="match status" value="1"/>
</dbReference>
<proteinExistence type="predicted"/>
<evidence type="ECO:0000313" key="3">
    <source>
        <dbReference type="EMBL" id="KAL0633844.1"/>
    </source>
</evidence>
<reference evidence="3 4" key="1">
    <citation type="submission" date="2024-02" db="EMBL/GenBank/DDBJ databases">
        <title>Discinaceae phylogenomics.</title>
        <authorList>
            <person name="Dirks A.C."/>
            <person name="James T.Y."/>
        </authorList>
    </citation>
    <scope>NUCLEOTIDE SEQUENCE [LARGE SCALE GENOMIC DNA]</scope>
    <source>
        <strain evidence="3 4">ACD0624</strain>
    </source>
</reference>
<feature type="compositionally biased region" description="Polar residues" evidence="1">
    <location>
        <begin position="265"/>
        <end position="276"/>
    </location>
</feature>
<feature type="region of interest" description="Disordered" evidence="1">
    <location>
        <begin position="365"/>
        <end position="387"/>
    </location>
</feature>
<dbReference type="Proteomes" id="UP001447188">
    <property type="component" value="Unassembled WGS sequence"/>
</dbReference>
<name>A0ABR3GD29_9PEZI</name>
<feature type="region of interest" description="Disordered" evidence="1">
    <location>
        <begin position="180"/>
        <end position="281"/>
    </location>
</feature>
<keyword evidence="4" id="KW-1185">Reference proteome</keyword>
<evidence type="ECO:0000313" key="4">
    <source>
        <dbReference type="Proteomes" id="UP001447188"/>
    </source>
</evidence>
<comment type="caution">
    <text evidence="3">The sequence shown here is derived from an EMBL/GenBank/DDBJ whole genome shotgun (WGS) entry which is preliminary data.</text>
</comment>
<dbReference type="InterPro" id="IPR046520">
    <property type="entry name" value="DUF6697"/>
</dbReference>
<accession>A0ABR3GD29</accession>
<feature type="region of interest" description="Disordered" evidence="1">
    <location>
        <begin position="423"/>
        <end position="452"/>
    </location>
</feature>
<gene>
    <name evidence="3" type="ORF">Q9L58_007215</name>
</gene>
<evidence type="ECO:0000256" key="1">
    <source>
        <dbReference type="SAM" id="MobiDB-lite"/>
    </source>
</evidence>
<feature type="compositionally biased region" description="Pro residues" evidence="1">
    <location>
        <begin position="432"/>
        <end position="444"/>
    </location>
</feature>
<evidence type="ECO:0000259" key="2">
    <source>
        <dbReference type="Pfam" id="PF20411"/>
    </source>
</evidence>